<dbReference type="Proteomes" id="UP000325577">
    <property type="component" value="Linkage Group LG3"/>
</dbReference>
<protein>
    <submittedName>
        <fullName evidence="3">Uncharacterized protein</fullName>
    </submittedName>
</protein>
<accession>A0A5J5A6E0</accession>
<organism evidence="3 4">
    <name type="scientific">Nyssa sinensis</name>
    <dbReference type="NCBI Taxonomy" id="561372"/>
    <lineage>
        <taxon>Eukaryota</taxon>
        <taxon>Viridiplantae</taxon>
        <taxon>Streptophyta</taxon>
        <taxon>Embryophyta</taxon>
        <taxon>Tracheophyta</taxon>
        <taxon>Spermatophyta</taxon>
        <taxon>Magnoliopsida</taxon>
        <taxon>eudicotyledons</taxon>
        <taxon>Gunneridae</taxon>
        <taxon>Pentapetalae</taxon>
        <taxon>asterids</taxon>
        <taxon>Cornales</taxon>
        <taxon>Nyssaceae</taxon>
        <taxon>Nyssa</taxon>
    </lineage>
</organism>
<dbReference type="OrthoDB" id="1748090at2759"/>
<feature type="transmembrane region" description="Helical" evidence="2">
    <location>
        <begin position="12"/>
        <end position="35"/>
    </location>
</feature>
<feature type="compositionally biased region" description="Basic residues" evidence="1">
    <location>
        <begin position="144"/>
        <end position="154"/>
    </location>
</feature>
<proteinExistence type="predicted"/>
<gene>
    <name evidence="3" type="ORF">F0562_007351</name>
</gene>
<evidence type="ECO:0000313" key="3">
    <source>
        <dbReference type="EMBL" id="KAA8525496.1"/>
    </source>
</evidence>
<keyword evidence="2" id="KW-0812">Transmembrane</keyword>
<evidence type="ECO:0000256" key="1">
    <source>
        <dbReference type="SAM" id="MobiDB-lite"/>
    </source>
</evidence>
<dbReference type="AlphaFoldDB" id="A0A5J5A6E0"/>
<keyword evidence="4" id="KW-1185">Reference proteome</keyword>
<name>A0A5J5A6E0_9ASTE</name>
<evidence type="ECO:0000313" key="4">
    <source>
        <dbReference type="Proteomes" id="UP000325577"/>
    </source>
</evidence>
<keyword evidence="2" id="KW-1133">Transmembrane helix</keyword>
<dbReference type="EMBL" id="CM018046">
    <property type="protein sequence ID" value="KAA8525496.1"/>
    <property type="molecule type" value="Genomic_DNA"/>
</dbReference>
<evidence type="ECO:0000256" key="2">
    <source>
        <dbReference type="SAM" id="Phobius"/>
    </source>
</evidence>
<feature type="region of interest" description="Disordered" evidence="1">
    <location>
        <begin position="103"/>
        <end position="154"/>
    </location>
</feature>
<reference evidence="3 4" key="1">
    <citation type="submission" date="2019-09" db="EMBL/GenBank/DDBJ databases">
        <title>A chromosome-level genome assembly of the Chinese tupelo Nyssa sinensis.</title>
        <authorList>
            <person name="Yang X."/>
            <person name="Kang M."/>
            <person name="Yang Y."/>
            <person name="Xiong H."/>
            <person name="Wang M."/>
            <person name="Zhang Z."/>
            <person name="Wang Z."/>
            <person name="Wu H."/>
            <person name="Ma T."/>
            <person name="Liu J."/>
            <person name="Xi Z."/>
        </authorList>
    </citation>
    <scope>NUCLEOTIDE SEQUENCE [LARGE SCALE GENOMIC DNA]</scope>
    <source>
        <strain evidence="3">J267</strain>
        <tissue evidence="3">Leaf</tissue>
    </source>
</reference>
<keyword evidence="2" id="KW-0472">Membrane</keyword>
<sequence length="154" mass="17516">MESPFPSCRRCFCYRSVVVFIISGNFSSLICFAGSKSEYTVPIVELQTKVTSPTDRFRAVLYDKSTTLFVNLRLRNQTVIRKDERVLLEQGLARARASIRKAATSRNMSSARDDSEVPAGDIYRNPRGILSELRGNGKEVQSIRVRRRRPTHDT</sequence>